<proteinExistence type="predicted"/>
<reference evidence="2" key="1">
    <citation type="submission" date="2020-12" db="UniProtKB">
        <authorList>
            <consortium name="WormBaseParasite"/>
        </authorList>
    </citation>
    <scope>IDENTIFICATION</scope>
    <source>
        <strain evidence="2">MHco3</strain>
    </source>
</reference>
<dbReference type="AlphaFoldDB" id="A0A7I4YC30"/>
<keyword evidence="1" id="KW-1185">Reference proteome</keyword>
<organism evidence="1 2">
    <name type="scientific">Haemonchus contortus</name>
    <name type="common">Barber pole worm</name>
    <dbReference type="NCBI Taxonomy" id="6289"/>
    <lineage>
        <taxon>Eukaryota</taxon>
        <taxon>Metazoa</taxon>
        <taxon>Ecdysozoa</taxon>
        <taxon>Nematoda</taxon>
        <taxon>Chromadorea</taxon>
        <taxon>Rhabditida</taxon>
        <taxon>Rhabditina</taxon>
        <taxon>Rhabditomorpha</taxon>
        <taxon>Strongyloidea</taxon>
        <taxon>Trichostrongylidae</taxon>
        <taxon>Haemonchus</taxon>
    </lineage>
</organism>
<protein>
    <submittedName>
        <fullName evidence="2">Transposase</fullName>
    </submittedName>
</protein>
<accession>A0A7I4YC30</accession>
<name>A0A7I4YC30_HAECO</name>
<sequence>MFRTAIYVSTGEDERKESVEITQKTAELNGYEHPSHSHRSTDKKWLSKLPSAMMACMNSAHFKAALRKINILQEIGVEDICCHV</sequence>
<dbReference type="WBParaSite" id="HCON_00079650-00001">
    <property type="protein sequence ID" value="HCON_00079650-00001"/>
    <property type="gene ID" value="HCON_00079650"/>
</dbReference>
<evidence type="ECO:0000313" key="1">
    <source>
        <dbReference type="Proteomes" id="UP000025227"/>
    </source>
</evidence>
<evidence type="ECO:0000313" key="2">
    <source>
        <dbReference type="WBParaSite" id="HCON_00079650-00001"/>
    </source>
</evidence>
<dbReference type="Proteomes" id="UP000025227">
    <property type="component" value="Unplaced"/>
</dbReference>